<comment type="caution">
    <text evidence="6">The sequence shown here is derived from an EMBL/GenBank/DDBJ whole genome shotgun (WGS) entry which is preliminary data.</text>
</comment>
<dbReference type="InterPro" id="IPR013783">
    <property type="entry name" value="Ig-like_fold"/>
</dbReference>
<dbReference type="CDD" id="cd11326">
    <property type="entry name" value="AmyAc_Glg_debranch"/>
    <property type="match status" value="1"/>
</dbReference>
<name>A0ABP8B0N4_9MICO</name>
<dbReference type="InterPro" id="IPR044505">
    <property type="entry name" value="GlgX_Isoamylase_N_E_set"/>
</dbReference>
<keyword evidence="7" id="KW-1185">Reference proteome</keyword>
<dbReference type="SMART" id="SM00642">
    <property type="entry name" value="Aamy"/>
    <property type="match status" value="1"/>
</dbReference>
<accession>A0ABP8B0N4</accession>
<dbReference type="SUPFAM" id="SSF51445">
    <property type="entry name" value="(Trans)glycosidases"/>
    <property type="match status" value="1"/>
</dbReference>
<evidence type="ECO:0000259" key="5">
    <source>
        <dbReference type="SMART" id="SM00642"/>
    </source>
</evidence>
<feature type="region of interest" description="Disordered" evidence="4">
    <location>
        <begin position="460"/>
        <end position="481"/>
    </location>
</feature>
<evidence type="ECO:0000256" key="1">
    <source>
        <dbReference type="ARBA" id="ARBA00008061"/>
    </source>
</evidence>
<dbReference type="InterPro" id="IPR004193">
    <property type="entry name" value="Glyco_hydro_13_N"/>
</dbReference>
<dbReference type="InterPro" id="IPR013780">
    <property type="entry name" value="Glyco_hydro_b"/>
</dbReference>
<dbReference type="InterPro" id="IPR006047">
    <property type="entry name" value="GH13_cat_dom"/>
</dbReference>
<dbReference type="EMBL" id="BAABBX010000018">
    <property type="protein sequence ID" value="GAA4195259.1"/>
    <property type="molecule type" value="Genomic_DNA"/>
</dbReference>
<evidence type="ECO:0000256" key="3">
    <source>
        <dbReference type="ARBA" id="ARBA00023295"/>
    </source>
</evidence>
<feature type="domain" description="Glycosyl hydrolase family 13 catalytic" evidence="5">
    <location>
        <begin position="134"/>
        <end position="556"/>
    </location>
</feature>
<dbReference type="SUPFAM" id="SSF81296">
    <property type="entry name" value="E set domains"/>
    <property type="match status" value="1"/>
</dbReference>
<dbReference type="Gene3D" id="3.20.20.80">
    <property type="entry name" value="Glycosidases"/>
    <property type="match status" value="1"/>
</dbReference>
<dbReference type="NCBIfam" id="TIGR02100">
    <property type="entry name" value="glgX_debranch"/>
    <property type="match status" value="1"/>
</dbReference>
<keyword evidence="2" id="KW-0378">Hydrolase</keyword>
<keyword evidence="3" id="KW-0326">Glycosidase</keyword>
<evidence type="ECO:0000256" key="4">
    <source>
        <dbReference type="SAM" id="MobiDB-lite"/>
    </source>
</evidence>
<dbReference type="Pfam" id="PF02922">
    <property type="entry name" value="CBM_48"/>
    <property type="match status" value="1"/>
</dbReference>
<proteinExistence type="inferred from homology"/>
<protein>
    <submittedName>
        <fullName evidence="6">Glycogen debranching protein GlgX</fullName>
    </submittedName>
</protein>
<dbReference type="InterPro" id="IPR011837">
    <property type="entry name" value="Glycogen_debranch_GlgX"/>
</dbReference>
<sequence>MSETAPTPLGVTLSEAGGTLGVWSANASRVELVIFDRKDPDWVVETVELARGADDVWSGGSSRLTPDTRYAIRVDGPDGPRNAFDPTPNLIEPYAKGVVQLRADEWRAVVVDQAFDWGSSRKPGHPLDKTVLYEAHLRGFSKLNPAVPEELRGTYAGLAHPASIEYLTSLGVTTVELLPVHYFTSEPRLLRQGLSNYWGYNTVNFFSPHSPYATKSAQSLGPSAVLREFKGMVKLLHEAGLEVVLDVVYNHTAELGLGGPRTSFRGIDNSSYYRQLDDGTYYDVTGCGNTVDFGQAAARELVRDSIRYWANECQVDGFRFDLAATLGRDETGAFNRDHALLAGLADDEQLQGVKLIAEPWDVGLGGWQTGNFPDGWSEWNDRYRDRVRQFWLRDIADARDHGTASTGIGGLATRLAGSSNTFSAERGPLASVNFVTAHDGFTLADLVSYDVKHNFGNGEFNRDGSDNNRSFNHGAEGPTTDPAILATRRRAMRNLLGTLLLSAGVPMITAGDEFGRSQQGNNNAYCHDNELTWLSWEHDEDAASLRAVTAELIRLRLENPAVRPVRYAKLGEHVPQSSQMDWYDAGGNTMALDDWQDPSARTLQYIAASTPEFEEFNRILLIVHGLETAVDVTLPAHEGVDGYELVWDSADEAPRSSTEWFRPGDVVTLDSASLRLFRCSGRDFA</sequence>
<dbReference type="SUPFAM" id="SSF51011">
    <property type="entry name" value="Glycosyl hydrolase domain"/>
    <property type="match status" value="1"/>
</dbReference>
<evidence type="ECO:0000313" key="6">
    <source>
        <dbReference type="EMBL" id="GAA4195259.1"/>
    </source>
</evidence>
<evidence type="ECO:0000256" key="2">
    <source>
        <dbReference type="ARBA" id="ARBA00022801"/>
    </source>
</evidence>
<dbReference type="RefSeq" id="WP_344778747.1">
    <property type="nucleotide sequence ID" value="NZ_BAABBX010000018.1"/>
</dbReference>
<reference evidence="7" key="1">
    <citation type="journal article" date="2019" name="Int. J. Syst. Evol. Microbiol.">
        <title>The Global Catalogue of Microorganisms (GCM) 10K type strain sequencing project: providing services to taxonomists for standard genome sequencing and annotation.</title>
        <authorList>
            <consortium name="The Broad Institute Genomics Platform"/>
            <consortium name="The Broad Institute Genome Sequencing Center for Infectious Disease"/>
            <person name="Wu L."/>
            <person name="Ma J."/>
        </authorList>
    </citation>
    <scope>NUCLEOTIDE SEQUENCE [LARGE SCALE GENOMIC DNA]</scope>
    <source>
        <strain evidence="7">JCM 17593</strain>
    </source>
</reference>
<dbReference type="InterPro" id="IPR014756">
    <property type="entry name" value="Ig_E-set"/>
</dbReference>
<gene>
    <name evidence="6" type="primary">glgX_2</name>
    <name evidence="6" type="ORF">GCM10022288_31910</name>
</gene>
<dbReference type="CDD" id="cd02856">
    <property type="entry name" value="E_set_GDE_Isoamylase_N"/>
    <property type="match status" value="1"/>
</dbReference>
<dbReference type="Proteomes" id="UP001500213">
    <property type="component" value="Unassembled WGS sequence"/>
</dbReference>
<comment type="similarity">
    <text evidence="1">Belongs to the glycosyl hydrolase 13 family.</text>
</comment>
<dbReference type="PANTHER" id="PTHR43002">
    <property type="entry name" value="GLYCOGEN DEBRANCHING ENZYME"/>
    <property type="match status" value="1"/>
</dbReference>
<evidence type="ECO:0000313" key="7">
    <source>
        <dbReference type="Proteomes" id="UP001500213"/>
    </source>
</evidence>
<dbReference type="Gene3D" id="2.60.40.1180">
    <property type="entry name" value="Golgi alpha-mannosidase II"/>
    <property type="match status" value="1"/>
</dbReference>
<organism evidence="6 7">
    <name type="scientific">Gryllotalpicola kribbensis</name>
    <dbReference type="NCBI Taxonomy" id="993084"/>
    <lineage>
        <taxon>Bacteria</taxon>
        <taxon>Bacillati</taxon>
        <taxon>Actinomycetota</taxon>
        <taxon>Actinomycetes</taxon>
        <taxon>Micrococcales</taxon>
        <taxon>Microbacteriaceae</taxon>
        <taxon>Gryllotalpicola</taxon>
    </lineage>
</organism>
<dbReference type="Gene3D" id="2.60.40.10">
    <property type="entry name" value="Immunoglobulins"/>
    <property type="match status" value="1"/>
</dbReference>
<dbReference type="InterPro" id="IPR017853">
    <property type="entry name" value="GH"/>
</dbReference>